<sequence>MTVGSPRSSLVASFSRTNLRVNLDGVSVSPSSYYWAQNQPYKIEFEEENSSEGPPPIQQEGKGTEIMSLHLLPYDLLLNIASYLEYVDVHVLQLTCKSLYYSFTTRPVYRKLATDLLRRCRPLPLKGFQRLGDLSTSRLIYSVNKAHQYEHAWLVRAPRPIGSGSTTADVINGAVKIHNNYLDRENLQGSTTMSSPKNWYKVVRAPPGEEVDWLSPITSSYTLCATKSGKVVCWDVQTDTCLAEWNPGERWELWKCRVEFEDKMVYFTMAKVLHGSNSYDDSRVMEFSLMRLRFYENSLGKKTACPTFSPVTSFKTVGVVMNIFLLDPSARLLSAFVWVSSSNTIGLFVLLDWEKDEYVFIDTGIECVMSSNWSCILFQRNIVIHCEDSDAAFQHFYPLALLESHSRRLKTKGATPTLSGRLTPSESIVKRFTFPAPRHHSIRRLTNLNVAGVTPITVLPQPINSSPSPSSAPIAPVSILNPNPYPFPPWYPESAHFVRQWWPTLPSVPRISCTVVLLASHDPVTHKTRFVLAQHYFRVPMRGADWNDEVEDGMSNATYATGVAATAGSSSSTSTPVPTAREDDSIATPDLIIDDDAMRLWYVSTPFEVVCLEDPSLEEEDGDGVQERPRPLVAVDFGHAVWIEYYDKQVESEGTRRTHSKPTRSHNNQKQQHQDGEEGYLYGSTVEEPDEDQIKPQEFQEHKRLRFVTFPPFTDDGRIRDIREGWGGAEVRTLNIPPELDLHSVETINIDQSQGAVILSVKEGKIFILCYE</sequence>
<reference evidence="3" key="1">
    <citation type="submission" date="2022-08" db="EMBL/GenBank/DDBJ databases">
        <authorList>
            <consortium name="DOE Joint Genome Institute"/>
            <person name="Min B."/>
            <person name="Riley R."/>
            <person name="Sierra-Patev S."/>
            <person name="Naranjo-Ortiz M."/>
            <person name="Looney B."/>
            <person name="Konkel Z."/>
            <person name="Slot J.C."/>
            <person name="Sakamoto Y."/>
            <person name="Steenwyk J.L."/>
            <person name="Rokas A."/>
            <person name="Carro J."/>
            <person name="Camarero S."/>
            <person name="Ferreira P."/>
            <person name="Molpeceres G."/>
            <person name="Ruiz-Duenas F.J."/>
            <person name="Serrano A."/>
            <person name="Henrissat B."/>
            <person name="Drula E."/>
            <person name="Hughes K.W."/>
            <person name="Mata J.L."/>
            <person name="Ishikawa N.K."/>
            <person name="Vargas-Isla R."/>
            <person name="Ushijima S."/>
            <person name="Smith C.A."/>
            <person name="Ahrendt S."/>
            <person name="Andreopoulos W."/>
            <person name="He G."/>
            <person name="Labutti K."/>
            <person name="Lipzen A."/>
            <person name="Ng V."/>
            <person name="Sandor L."/>
            <person name="Barry K."/>
            <person name="Martinez A.T."/>
            <person name="Xiao Y."/>
            <person name="Gibbons J.G."/>
            <person name="Terashima K."/>
            <person name="Hibbett D.S."/>
            <person name="Grigoriev I.V."/>
        </authorList>
    </citation>
    <scope>NUCLEOTIDE SEQUENCE</scope>
    <source>
        <strain evidence="3">TFB10291</strain>
    </source>
</reference>
<comment type="caution">
    <text evidence="3">The sequence shown here is derived from an EMBL/GenBank/DDBJ whole genome shotgun (WGS) entry which is preliminary data.</text>
</comment>
<organism evidence="3 4">
    <name type="scientific">Lentinula aff. detonsa</name>
    <dbReference type="NCBI Taxonomy" id="2804958"/>
    <lineage>
        <taxon>Eukaryota</taxon>
        <taxon>Fungi</taxon>
        <taxon>Dikarya</taxon>
        <taxon>Basidiomycota</taxon>
        <taxon>Agaricomycotina</taxon>
        <taxon>Agaricomycetes</taxon>
        <taxon>Agaricomycetidae</taxon>
        <taxon>Agaricales</taxon>
        <taxon>Marasmiineae</taxon>
        <taxon>Omphalotaceae</taxon>
        <taxon>Lentinula</taxon>
    </lineage>
</organism>
<dbReference type="PROSITE" id="PS50181">
    <property type="entry name" value="FBOX"/>
    <property type="match status" value="1"/>
</dbReference>
<evidence type="ECO:0000256" key="1">
    <source>
        <dbReference type="SAM" id="MobiDB-lite"/>
    </source>
</evidence>
<feature type="domain" description="F-box" evidence="2">
    <location>
        <begin position="66"/>
        <end position="112"/>
    </location>
</feature>
<evidence type="ECO:0000313" key="3">
    <source>
        <dbReference type="EMBL" id="KAJ3782464.1"/>
    </source>
</evidence>
<protein>
    <recommendedName>
        <fullName evidence="2">F-box domain-containing protein</fullName>
    </recommendedName>
</protein>
<dbReference type="SUPFAM" id="SSF81383">
    <property type="entry name" value="F-box domain"/>
    <property type="match status" value="1"/>
</dbReference>
<accession>A0AA38NKF9</accession>
<dbReference type="EMBL" id="MU793474">
    <property type="protein sequence ID" value="KAJ3782464.1"/>
    <property type="molecule type" value="Genomic_DNA"/>
</dbReference>
<dbReference type="Proteomes" id="UP001163798">
    <property type="component" value="Unassembled WGS sequence"/>
</dbReference>
<gene>
    <name evidence="3" type="ORF">GGU10DRAFT_318516</name>
</gene>
<dbReference type="InterPro" id="IPR001810">
    <property type="entry name" value="F-box_dom"/>
</dbReference>
<dbReference type="SMART" id="SM00256">
    <property type="entry name" value="FBOX"/>
    <property type="match status" value="1"/>
</dbReference>
<dbReference type="AlphaFoldDB" id="A0AA38NKF9"/>
<keyword evidence="4" id="KW-1185">Reference proteome</keyword>
<feature type="region of interest" description="Disordered" evidence="1">
    <location>
        <begin position="651"/>
        <end position="676"/>
    </location>
</feature>
<name>A0AA38NKF9_9AGAR</name>
<dbReference type="Pfam" id="PF00646">
    <property type="entry name" value="F-box"/>
    <property type="match status" value="1"/>
</dbReference>
<evidence type="ECO:0000313" key="4">
    <source>
        <dbReference type="Proteomes" id="UP001163798"/>
    </source>
</evidence>
<dbReference type="InterPro" id="IPR036047">
    <property type="entry name" value="F-box-like_dom_sf"/>
</dbReference>
<evidence type="ECO:0000259" key="2">
    <source>
        <dbReference type="PROSITE" id="PS50181"/>
    </source>
</evidence>
<proteinExistence type="predicted"/>